<dbReference type="CDD" id="cd09232">
    <property type="entry name" value="Snurportin-1_C"/>
    <property type="match status" value="1"/>
</dbReference>
<organism evidence="12 13">
    <name type="scientific">Aphidius gifuensis</name>
    <name type="common">Parasitoid wasp</name>
    <dbReference type="NCBI Taxonomy" id="684658"/>
    <lineage>
        <taxon>Eukaryota</taxon>
        <taxon>Metazoa</taxon>
        <taxon>Ecdysozoa</taxon>
        <taxon>Arthropoda</taxon>
        <taxon>Hexapoda</taxon>
        <taxon>Insecta</taxon>
        <taxon>Pterygota</taxon>
        <taxon>Neoptera</taxon>
        <taxon>Endopterygota</taxon>
        <taxon>Hymenoptera</taxon>
        <taxon>Apocrita</taxon>
        <taxon>Ichneumonoidea</taxon>
        <taxon>Braconidae</taxon>
        <taxon>Aphidiinae</taxon>
        <taxon>Aphidius</taxon>
    </lineage>
</organism>
<proteinExistence type="inferred from homology"/>
<dbReference type="Pfam" id="PF11538">
    <property type="entry name" value="Snurportin1"/>
    <property type="match status" value="1"/>
</dbReference>
<protein>
    <recommendedName>
        <fullName evidence="5">Snurportin-1</fullName>
    </recommendedName>
</protein>
<feature type="domain" description="Snurportin-1 m3G cap-binding" evidence="11">
    <location>
        <begin position="109"/>
        <end position="287"/>
    </location>
</feature>
<sequence length="354" mass="41022">MTTDNSVLFNLDDIKKNVRSVFYKKPIKKDNFNLNVDNIETPQSIRRQRLLQHQKEKRNEAFDAHRVILEEALQSDVEDVEDIDEEEPMEVQLPKKHGSRRKKKFYANKLMMSEWMLEVPDDFMDRWSMMPCPKGRRNLLVASKGRTEAYSRRGDKLCEFNSALPGGNGQEQNRRCTLLDCIWVAKDKTYYVLDVLAWSNQPLLNCDAEFRHFWLRSKLNESTELKENNTSQNKYSILSLPSISCDDDVSDFLQSITSLPPLDGLLFHHRDAEYMSGTTPLVTWLKPFMLPEVLGIFVPSPLDEKPEGYIDFKSHILDKNKNKNKTYHDDSGHAEQLMDVVANGDDNDDTILAD</sequence>
<keyword evidence="9" id="KW-0539">Nucleus</keyword>
<name>A0A834XVU2_APHGI</name>
<evidence type="ECO:0000259" key="11">
    <source>
        <dbReference type="Pfam" id="PF21974"/>
    </source>
</evidence>
<keyword evidence="13" id="KW-1185">Reference proteome</keyword>
<comment type="function">
    <text evidence="1">Functions as an U snRNP-specific nuclear import adapter. Involved in the trimethylguanosine (m3G)-cap-dependent nuclear import of U snRNPs. Binds specifically to the terminal m3G-cap U snRNAs.</text>
</comment>
<dbReference type="GO" id="GO:0005737">
    <property type="term" value="C:cytoplasm"/>
    <property type="evidence" value="ECO:0007669"/>
    <property type="project" value="UniProtKB-SubCell"/>
</dbReference>
<comment type="similarity">
    <text evidence="4">Belongs to the snurportin family.</text>
</comment>
<dbReference type="AlphaFoldDB" id="A0A834XVU2"/>
<dbReference type="Proteomes" id="UP000639338">
    <property type="component" value="Unassembled WGS sequence"/>
</dbReference>
<dbReference type="GO" id="GO:0005634">
    <property type="term" value="C:nucleus"/>
    <property type="evidence" value="ECO:0007669"/>
    <property type="project" value="UniProtKB-SubCell"/>
</dbReference>
<evidence type="ECO:0000256" key="6">
    <source>
        <dbReference type="ARBA" id="ARBA00022448"/>
    </source>
</evidence>
<evidence type="ECO:0000259" key="10">
    <source>
        <dbReference type="Pfam" id="PF11538"/>
    </source>
</evidence>
<feature type="domain" description="Snurportin-1 N-terminal" evidence="10">
    <location>
        <begin position="43"/>
        <end position="66"/>
    </location>
</feature>
<dbReference type="Gene3D" id="3.30.470.30">
    <property type="entry name" value="DNA ligase/mRNA capping enzyme"/>
    <property type="match status" value="1"/>
</dbReference>
<dbReference type="InterPro" id="IPR017336">
    <property type="entry name" value="Snurportin-1"/>
</dbReference>
<evidence type="ECO:0000256" key="9">
    <source>
        <dbReference type="ARBA" id="ARBA00023242"/>
    </source>
</evidence>
<evidence type="ECO:0000313" key="13">
    <source>
        <dbReference type="Proteomes" id="UP000639338"/>
    </source>
</evidence>
<evidence type="ECO:0000256" key="1">
    <source>
        <dbReference type="ARBA" id="ARBA00003975"/>
    </source>
</evidence>
<dbReference type="OrthoDB" id="10003593at2759"/>
<dbReference type="Pfam" id="PF21974">
    <property type="entry name" value="SPN1_m3Gcap_bd"/>
    <property type="match status" value="1"/>
</dbReference>
<evidence type="ECO:0000256" key="2">
    <source>
        <dbReference type="ARBA" id="ARBA00004123"/>
    </source>
</evidence>
<gene>
    <name evidence="12" type="ORF">HCN44_001449</name>
</gene>
<keyword evidence="7" id="KW-0963">Cytoplasm</keyword>
<dbReference type="GO" id="GO:0061015">
    <property type="term" value="P:snRNA import into nucleus"/>
    <property type="evidence" value="ECO:0007669"/>
    <property type="project" value="InterPro"/>
</dbReference>
<dbReference type="GO" id="GO:0003723">
    <property type="term" value="F:RNA binding"/>
    <property type="evidence" value="ECO:0007669"/>
    <property type="project" value="UniProtKB-KW"/>
</dbReference>
<comment type="subcellular location">
    <subcellularLocation>
        <location evidence="3">Cytoplasm</location>
    </subcellularLocation>
    <subcellularLocation>
        <location evidence="2">Nucleus</location>
    </subcellularLocation>
</comment>
<evidence type="ECO:0000256" key="5">
    <source>
        <dbReference type="ARBA" id="ARBA00016034"/>
    </source>
</evidence>
<evidence type="ECO:0000256" key="8">
    <source>
        <dbReference type="ARBA" id="ARBA00022884"/>
    </source>
</evidence>
<evidence type="ECO:0000256" key="7">
    <source>
        <dbReference type="ARBA" id="ARBA00022490"/>
    </source>
</evidence>
<dbReference type="InterPro" id="IPR047857">
    <property type="entry name" value="Snurportin1_C"/>
</dbReference>
<evidence type="ECO:0000313" key="12">
    <source>
        <dbReference type="EMBL" id="KAF7992124.1"/>
    </source>
</evidence>
<reference evidence="12 13" key="1">
    <citation type="submission" date="2020-08" db="EMBL/GenBank/DDBJ databases">
        <title>Aphidius gifuensis genome sequencing and assembly.</title>
        <authorList>
            <person name="Du Z."/>
        </authorList>
    </citation>
    <scope>NUCLEOTIDE SEQUENCE [LARGE SCALE GENOMIC DNA]</scope>
    <source>
        <strain evidence="12">YNYX2018</strain>
        <tissue evidence="12">Adults</tissue>
    </source>
</reference>
<accession>A0A834XVU2</accession>
<evidence type="ECO:0000256" key="4">
    <source>
        <dbReference type="ARBA" id="ARBA00007540"/>
    </source>
</evidence>
<dbReference type="EMBL" id="JACMRX010000003">
    <property type="protein sequence ID" value="KAF7992124.1"/>
    <property type="molecule type" value="Genomic_DNA"/>
</dbReference>
<dbReference type="SUPFAM" id="SSF56091">
    <property type="entry name" value="DNA ligase/mRNA capping enzyme, catalytic domain"/>
    <property type="match status" value="1"/>
</dbReference>
<keyword evidence="6" id="KW-0813">Transport</keyword>
<dbReference type="PANTHER" id="PTHR13403:SF6">
    <property type="entry name" value="SNURPORTIN-1"/>
    <property type="match status" value="1"/>
</dbReference>
<dbReference type="PANTHER" id="PTHR13403">
    <property type="entry name" value="SNURPORTIN1 RNUT1 PROTEIN RNA, U TRANSPORTER 1"/>
    <property type="match status" value="1"/>
</dbReference>
<keyword evidence="8" id="KW-0694">RNA-binding</keyword>
<evidence type="ECO:0000256" key="3">
    <source>
        <dbReference type="ARBA" id="ARBA00004496"/>
    </source>
</evidence>
<dbReference type="InterPro" id="IPR024721">
    <property type="entry name" value="Snurportin-1_N"/>
</dbReference>
<comment type="caution">
    <text evidence="12">The sequence shown here is derived from an EMBL/GenBank/DDBJ whole genome shotgun (WGS) entry which is preliminary data.</text>
</comment>